<dbReference type="EMBL" id="BAABHV010000009">
    <property type="protein sequence ID" value="GAA5051145.1"/>
    <property type="molecule type" value="Genomic_DNA"/>
</dbReference>
<accession>A0ABP9K8E1</accession>
<comment type="caution">
    <text evidence="1">The sequence shown here is derived from an EMBL/GenBank/DDBJ whole genome shotgun (WGS) entry which is preliminary data.</text>
</comment>
<reference evidence="2" key="1">
    <citation type="journal article" date="2019" name="Int. J. Syst. Evol. Microbiol.">
        <title>The Global Catalogue of Microorganisms (GCM) 10K type strain sequencing project: providing services to taxonomists for standard genome sequencing and annotation.</title>
        <authorList>
            <consortium name="The Broad Institute Genomics Platform"/>
            <consortium name="The Broad Institute Genome Sequencing Center for Infectious Disease"/>
            <person name="Wu L."/>
            <person name="Ma J."/>
        </authorList>
    </citation>
    <scope>NUCLEOTIDE SEQUENCE [LARGE SCALE GENOMIC DNA]</scope>
    <source>
        <strain evidence="2">JCM 18014</strain>
    </source>
</reference>
<evidence type="ECO:0008006" key="3">
    <source>
        <dbReference type="Google" id="ProtNLM"/>
    </source>
</evidence>
<sequence length="56" mass="5945">MAHIQALLADETGATGIEYGLLASFIAVALVGSFNEVRAEVSEMFGHVEDEYASVN</sequence>
<evidence type="ECO:0000313" key="2">
    <source>
        <dbReference type="Proteomes" id="UP001500518"/>
    </source>
</evidence>
<name>A0ABP9K8E1_9SPHN</name>
<gene>
    <name evidence="1" type="ORF">GCM10023208_10730</name>
</gene>
<keyword evidence="2" id="KW-1185">Reference proteome</keyword>
<organism evidence="1 2">
    <name type="scientific">Erythrobacter westpacificensis</name>
    <dbReference type="NCBI Taxonomy" id="1055231"/>
    <lineage>
        <taxon>Bacteria</taxon>
        <taxon>Pseudomonadati</taxon>
        <taxon>Pseudomonadota</taxon>
        <taxon>Alphaproteobacteria</taxon>
        <taxon>Sphingomonadales</taxon>
        <taxon>Erythrobacteraceae</taxon>
        <taxon>Erythrobacter/Porphyrobacter group</taxon>
        <taxon>Erythrobacter</taxon>
    </lineage>
</organism>
<dbReference type="RefSeq" id="WP_346032091.1">
    <property type="nucleotide sequence ID" value="NZ_BAABHV010000009.1"/>
</dbReference>
<dbReference type="Pfam" id="PF04964">
    <property type="entry name" value="Flp_Fap"/>
    <property type="match status" value="1"/>
</dbReference>
<dbReference type="InterPro" id="IPR007047">
    <property type="entry name" value="Flp_Fap"/>
</dbReference>
<evidence type="ECO:0000313" key="1">
    <source>
        <dbReference type="EMBL" id="GAA5051145.1"/>
    </source>
</evidence>
<proteinExistence type="predicted"/>
<protein>
    <recommendedName>
        <fullName evidence="3">Flp family type IVb pilin</fullName>
    </recommendedName>
</protein>
<dbReference type="Proteomes" id="UP001500518">
    <property type="component" value="Unassembled WGS sequence"/>
</dbReference>